<organism evidence="1">
    <name type="scientific">viral metagenome</name>
    <dbReference type="NCBI Taxonomy" id="1070528"/>
    <lineage>
        <taxon>unclassified sequences</taxon>
        <taxon>metagenomes</taxon>
        <taxon>organismal metagenomes</taxon>
    </lineage>
</organism>
<gene>
    <name evidence="1" type="ORF">MM171A02068_0010</name>
</gene>
<evidence type="ECO:0008006" key="2">
    <source>
        <dbReference type="Google" id="ProtNLM"/>
    </source>
</evidence>
<dbReference type="Gene3D" id="3.30.70.1230">
    <property type="entry name" value="Nucleotide cyclase"/>
    <property type="match status" value="1"/>
</dbReference>
<dbReference type="EMBL" id="MT143566">
    <property type="protein sequence ID" value="QJA98266.1"/>
    <property type="molecule type" value="Genomic_DNA"/>
</dbReference>
<sequence>MKMLERHTVMQFDICSSSMIMQELIALKKIDAWLDLLSWIQGYLNEASAQFLFRPFKFTGDGWILLFRYDPKDDLVLFADEFSQKFSMKIDRLVKEYLSAVPNITGVTFGVDRGDLINVSGIMGFWDYVGWPLNVVARLVKARNGDTSPQYKMLMTKGVYRILKQHLVDYPVKHVARKLKNIAGDKKFHCVQVRIKDL</sequence>
<protein>
    <recommendedName>
        <fullName evidence="2">Guanylate cyclase domain-containing protein</fullName>
    </recommendedName>
</protein>
<dbReference type="SUPFAM" id="SSF55073">
    <property type="entry name" value="Nucleotide cyclase"/>
    <property type="match status" value="1"/>
</dbReference>
<name>A0A6M3LSA6_9ZZZZ</name>
<dbReference type="AlphaFoldDB" id="A0A6M3LSA6"/>
<reference evidence="1" key="1">
    <citation type="submission" date="2020-03" db="EMBL/GenBank/DDBJ databases">
        <title>The deep terrestrial virosphere.</title>
        <authorList>
            <person name="Holmfeldt K."/>
            <person name="Nilsson E."/>
            <person name="Simone D."/>
            <person name="Lopez-Fernandez M."/>
            <person name="Wu X."/>
            <person name="de Brujin I."/>
            <person name="Lundin D."/>
            <person name="Andersson A."/>
            <person name="Bertilsson S."/>
            <person name="Dopson M."/>
        </authorList>
    </citation>
    <scope>NUCLEOTIDE SEQUENCE</scope>
    <source>
        <strain evidence="1">MM171A02068</strain>
    </source>
</reference>
<accession>A0A6M3LSA6</accession>
<dbReference type="InterPro" id="IPR029787">
    <property type="entry name" value="Nucleotide_cyclase"/>
</dbReference>
<evidence type="ECO:0000313" key="1">
    <source>
        <dbReference type="EMBL" id="QJA98266.1"/>
    </source>
</evidence>
<proteinExistence type="predicted"/>